<dbReference type="Proteomes" id="UP000186914">
    <property type="component" value="Unassembled WGS sequence"/>
</dbReference>
<comment type="similarity">
    <text evidence="7">Belongs to the eukaryotic-type primase large subunit family.</text>
</comment>
<dbReference type="InterPro" id="IPR007238">
    <property type="entry name" value="DNA_primase_lsu_euk/arc"/>
</dbReference>
<comment type="subunit">
    <text evidence="7">Heterodimer of a small subunit (PriS) and a large subunit (PriL).</text>
</comment>
<dbReference type="GO" id="GO:0051539">
    <property type="term" value="F:4 iron, 4 sulfur cluster binding"/>
    <property type="evidence" value="ECO:0007669"/>
    <property type="project" value="UniProtKB-UniRule"/>
</dbReference>
<accession>A0A1N7BFZ3</accession>
<dbReference type="InterPro" id="IPR058560">
    <property type="entry name" value="DNA_primase_C"/>
</dbReference>
<keyword evidence="10" id="KW-1185">Reference proteome</keyword>
<evidence type="ECO:0000313" key="10">
    <source>
        <dbReference type="Proteomes" id="UP000186914"/>
    </source>
</evidence>
<gene>
    <name evidence="7" type="primary">priL</name>
    <name evidence="9" type="ORF">SAMN05421858_2528</name>
</gene>
<keyword evidence="4 7" id="KW-0479">Metal-binding</keyword>
<keyword evidence="6 7" id="KW-0411">Iron-sulfur</keyword>
<dbReference type="GO" id="GO:0003899">
    <property type="term" value="F:DNA-directed RNA polymerase activity"/>
    <property type="evidence" value="ECO:0007669"/>
    <property type="project" value="InterPro"/>
</dbReference>
<comment type="function">
    <text evidence="7">Regulatory subunit of DNA primase, an RNA polymerase that catalyzes the synthesis of short RNA molecules used as primers for DNA polymerase during DNA replication. Stabilizes and modulates the activity of the small subunit, increasing the rate of DNA synthesis, and conferring RNA synthesis capability. The DNA polymerase activity may enable DNA primase to also catalyze primer extension after primer synthesis. May also play a role in DNA repair.</text>
</comment>
<evidence type="ECO:0000256" key="4">
    <source>
        <dbReference type="ARBA" id="ARBA00022723"/>
    </source>
</evidence>
<dbReference type="Pfam" id="PF26466">
    <property type="entry name" value="DNA_primase_lrg_N"/>
    <property type="match status" value="1"/>
</dbReference>
<evidence type="ECO:0000256" key="1">
    <source>
        <dbReference type="ARBA" id="ARBA00022485"/>
    </source>
</evidence>
<dbReference type="CDD" id="cd06560">
    <property type="entry name" value="PriL"/>
    <property type="match status" value="1"/>
</dbReference>
<evidence type="ECO:0000256" key="5">
    <source>
        <dbReference type="ARBA" id="ARBA00023004"/>
    </source>
</evidence>
<dbReference type="PANTHER" id="PTHR10537">
    <property type="entry name" value="DNA PRIMASE LARGE SUBUNIT"/>
    <property type="match status" value="1"/>
</dbReference>
<dbReference type="GO" id="GO:0006270">
    <property type="term" value="P:DNA replication initiation"/>
    <property type="evidence" value="ECO:0007669"/>
    <property type="project" value="TreeGrafter"/>
</dbReference>
<organism evidence="9 10">
    <name type="scientific">Haladaptatus litoreus</name>
    <dbReference type="NCBI Taxonomy" id="553468"/>
    <lineage>
        <taxon>Archaea</taxon>
        <taxon>Methanobacteriati</taxon>
        <taxon>Methanobacteriota</taxon>
        <taxon>Stenosarchaea group</taxon>
        <taxon>Halobacteria</taxon>
        <taxon>Halobacteriales</taxon>
        <taxon>Haladaptataceae</taxon>
        <taxon>Haladaptatus</taxon>
    </lineage>
</organism>
<dbReference type="GO" id="GO:0006269">
    <property type="term" value="P:DNA replication, synthesis of primer"/>
    <property type="evidence" value="ECO:0007669"/>
    <property type="project" value="UniProtKB-UniRule"/>
</dbReference>
<keyword evidence="1 7" id="KW-0004">4Fe-4S</keyword>
<dbReference type="PANTHER" id="PTHR10537:SF3">
    <property type="entry name" value="DNA PRIMASE LARGE SUBUNIT"/>
    <property type="match status" value="1"/>
</dbReference>
<protein>
    <recommendedName>
        <fullName evidence="7">DNA primase large subunit PriL</fullName>
    </recommendedName>
</protein>
<dbReference type="GO" id="GO:0046872">
    <property type="term" value="F:metal ion binding"/>
    <property type="evidence" value="ECO:0007669"/>
    <property type="project" value="UniProtKB-KW"/>
</dbReference>
<dbReference type="RefSeq" id="WP_076430556.1">
    <property type="nucleotide sequence ID" value="NZ_FTNO01000002.1"/>
</dbReference>
<dbReference type="AlphaFoldDB" id="A0A1N7BFZ3"/>
<dbReference type="EMBL" id="FTNO01000002">
    <property type="protein sequence ID" value="SIR50114.1"/>
    <property type="molecule type" value="Genomic_DNA"/>
</dbReference>
<evidence type="ECO:0000256" key="3">
    <source>
        <dbReference type="ARBA" id="ARBA00022705"/>
    </source>
</evidence>
<comment type="cofactor">
    <cofactor evidence="7">
        <name>[4Fe-4S] cluster</name>
        <dbReference type="ChEBI" id="CHEBI:49883"/>
    </cofactor>
    <text evidence="7">Binds 1 [4Fe-4S] cluster.</text>
</comment>
<dbReference type="OrthoDB" id="46081at2157"/>
<keyword evidence="5 7" id="KW-0408">Iron</keyword>
<dbReference type="InterPro" id="IPR023642">
    <property type="entry name" value="DNA_primase_lsu_PriL"/>
</dbReference>
<proteinExistence type="inferred from homology"/>
<dbReference type="SUPFAM" id="SSF140914">
    <property type="entry name" value="PriB N-terminal domain-like"/>
    <property type="match status" value="1"/>
</dbReference>
<dbReference type="GO" id="GO:1990077">
    <property type="term" value="C:primosome complex"/>
    <property type="evidence" value="ECO:0007669"/>
    <property type="project" value="UniProtKB-KW"/>
</dbReference>
<dbReference type="Pfam" id="PF04104">
    <property type="entry name" value="DNA_primase_lrg"/>
    <property type="match status" value="1"/>
</dbReference>
<feature type="binding site" evidence="7">
    <location>
        <position position="313"/>
    </location>
    <ligand>
        <name>[4Fe-4S] cluster</name>
        <dbReference type="ChEBI" id="CHEBI:49883"/>
    </ligand>
</feature>
<evidence type="ECO:0000256" key="7">
    <source>
        <dbReference type="HAMAP-Rule" id="MF_00701"/>
    </source>
</evidence>
<feature type="binding site" evidence="7">
    <location>
        <position position="322"/>
    </location>
    <ligand>
        <name>[4Fe-4S] cluster</name>
        <dbReference type="ChEBI" id="CHEBI:49883"/>
    </ligand>
</feature>
<feature type="binding site" evidence="7">
    <location>
        <position position="329"/>
    </location>
    <ligand>
        <name>[4Fe-4S] cluster</name>
        <dbReference type="ChEBI" id="CHEBI:49883"/>
    </ligand>
</feature>
<feature type="domain" description="DNA primase large subunit C-terminal" evidence="8">
    <location>
        <begin position="233"/>
        <end position="340"/>
    </location>
</feature>
<evidence type="ECO:0000256" key="2">
    <source>
        <dbReference type="ARBA" id="ARBA00022515"/>
    </source>
</evidence>
<evidence type="ECO:0000256" key="6">
    <source>
        <dbReference type="ARBA" id="ARBA00023014"/>
    </source>
</evidence>
<sequence>MNSLHARYPFLTSSREAVRDANLDLAEVIASEGDRHPAVERGVERVRRALLDGTVRSPADGPRWGITAEVLSYPIARMLVSLLDAPGAVEKYASAEAGTAYEQFVGDFESSDDGLKSTQGTSLTLESLLSDFDLSESVTKREDDFGVAVGTYLSLVGDFSGDDWRLVSRRLSDGLVGVSQAELHELLRSAAEERIASDLPLSVPEEIEDALSEEVSELESSFTDADFSHDIDTLAPGFFPPCMQALLTDIRDGEPLAPASEFSLVSFLASIGLDADEVLALCEVRDSSRADRLRYRVERVRDERSAQFAPPSCATLDAYGDCVNKDDRCETITHPLVYYEDALDENGTVTDWRDR</sequence>
<dbReference type="HAMAP" id="MF_00701">
    <property type="entry name" value="DNA_primase_lrg_arc"/>
    <property type="match status" value="1"/>
</dbReference>
<feature type="binding site" evidence="7">
    <location>
        <position position="242"/>
    </location>
    <ligand>
        <name>[4Fe-4S] cluster</name>
        <dbReference type="ChEBI" id="CHEBI:49883"/>
    </ligand>
</feature>
<keyword evidence="3 7" id="KW-0235">DNA replication</keyword>
<evidence type="ECO:0000259" key="8">
    <source>
        <dbReference type="Pfam" id="PF04104"/>
    </source>
</evidence>
<evidence type="ECO:0000313" key="9">
    <source>
        <dbReference type="EMBL" id="SIR50114.1"/>
    </source>
</evidence>
<name>A0A1N7BFZ3_9EURY</name>
<reference evidence="10" key="1">
    <citation type="submission" date="2017-01" db="EMBL/GenBank/DDBJ databases">
        <authorList>
            <person name="Varghese N."/>
            <person name="Submissions S."/>
        </authorList>
    </citation>
    <scope>NUCLEOTIDE SEQUENCE [LARGE SCALE GENOMIC DNA]</scope>
    <source>
        <strain evidence="10">CGMCC 1.7737</strain>
    </source>
</reference>
<keyword evidence="2 7" id="KW-0639">Primosome</keyword>